<dbReference type="PANTHER" id="PTHR12526:SF630">
    <property type="entry name" value="GLYCOSYLTRANSFERASE"/>
    <property type="match status" value="1"/>
</dbReference>
<dbReference type="PANTHER" id="PTHR12526">
    <property type="entry name" value="GLYCOSYLTRANSFERASE"/>
    <property type="match status" value="1"/>
</dbReference>
<dbReference type="Gene3D" id="3.40.50.2000">
    <property type="entry name" value="Glycogen Phosphorylase B"/>
    <property type="match status" value="1"/>
</dbReference>
<dbReference type="Proteomes" id="UP000664480">
    <property type="component" value="Unassembled WGS sequence"/>
</dbReference>
<dbReference type="EMBL" id="JAFKCU010000006">
    <property type="protein sequence ID" value="MBN7817572.1"/>
    <property type="molecule type" value="Genomic_DNA"/>
</dbReference>
<dbReference type="InterPro" id="IPR001296">
    <property type="entry name" value="Glyco_trans_1"/>
</dbReference>
<dbReference type="RefSeq" id="WP_206588238.1">
    <property type="nucleotide sequence ID" value="NZ_JAFKCU010000006.1"/>
</dbReference>
<evidence type="ECO:0000313" key="3">
    <source>
        <dbReference type="Proteomes" id="UP000664480"/>
    </source>
</evidence>
<comment type="caution">
    <text evidence="2">The sequence shown here is derived from an EMBL/GenBank/DDBJ whole genome shotgun (WGS) entry which is preliminary data.</text>
</comment>
<proteinExistence type="predicted"/>
<sequence>MIPIQKKILLVGPLNEQGVGGRLEEMKVWARALDTHGAIVEVFSRFNSGHYFDHVKVWESAHIIFGKKIDRIPALKSLLIRVWASKFLKGRRELFFKSSSWNRFANGFDGIILFINDSSSEREIFESSLDLPIYIRFTGTLKNFDTLVKDGLNLNLTKRAYIFHDPNLLRDFIPTLPHYFIDQTAIQEEKLLKVPIDQKCQVFAMIGLFMEVKQVEEVIQTFANFPKLRLLLFGKGELESSYKKIIQRNSINNVEIRGFFPAQTMEMMFYEFDSLIINSSEETGPMTGVEAMAAGKIIISTRVGAMPGRLNNDFFIISPSNSLSDIIENLGTFKPQKIEREKMRLRNKYLENYSTNAISKQIADLILV</sequence>
<dbReference type="CDD" id="cd03801">
    <property type="entry name" value="GT4_PimA-like"/>
    <property type="match status" value="1"/>
</dbReference>
<organism evidence="2 3">
    <name type="scientific">Algoriphagus pacificus</name>
    <dbReference type="NCBI Taxonomy" id="2811234"/>
    <lineage>
        <taxon>Bacteria</taxon>
        <taxon>Pseudomonadati</taxon>
        <taxon>Bacteroidota</taxon>
        <taxon>Cytophagia</taxon>
        <taxon>Cytophagales</taxon>
        <taxon>Cyclobacteriaceae</taxon>
        <taxon>Algoriphagus</taxon>
    </lineage>
</organism>
<dbReference type="SUPFAM" id="SSF53756">
    <property type="entry name" value="UDP-Glycosyltransferase/glycogen phosphorylase"/>
    <property type="match status" value="1"/>
</dbReference>
<evidence type="ECO:0000313" key="2">
    <source>
        <dbReference type="EMBL" id="MBN7817572.1"/>
    </source>
</evidence>
<gene>
    <name evidence="2" type="ORF">J0A69_19170</name>
</gene>
<feature type="domain" description="Glycosyl transferase family 1" evidence="1">
    <location>
        <begin position="192"/>
        <end position="342"/>
    </location>
</feature>
<protein>
    <submittedName>
        <fullName evidence="2">Glycosyltransferase family 4 protein</fullName>
    </submittedName>
</protein>
<dbReference type="Pfam" id="PF00534">
    <property type="entry name" value="Glycos_transf_1"/>
    <property type="match status" value="1"/>
</dbReference>
<reference evidence="2 3" key="1">
    <citation type="submission" date="2021-03" db="EMBL/GenBank/DDBJ databases">
        <title>novel species isolated from a fishpond in China.</title>
        <authorList>
            <person name="Lu H."/>
            <person name="Cai Z."/>
        </authorList>
    </citation>
    <scope>NUCLEOTIDE SEQUENCE [LARGE SCALE GENOMIC DNA]</scope>
    <source>
        <strain evidence="2 3">YJ13C</strain>
    </source>
</reference>
<keyword evidence="3" id="KW-1185">Reference proteome</keyword>
<evidence type="ECO:0000259" key="1">
    <source>
        <dbReference type="Pfam" id="PF00534"/>
    </source>
</evidence>
<accession>A0ABS3CKF6</accession>
<name>A0ABS3CKF6_9BACT</name>